<dbReference type="SUPFAM" id="SSF51430">
    <property type="entry name" value="NAD(P)-linked oxidoreductase"/>
    <property type="match status" value="1"/>
</dbReference>
<sequence length="317" mass="35803">MAELPETFVPGFHDENEIKKMKYFKFGNTGMSVSQLSLGTGGFSPAYGNYTLEECKATVHEALKKGINYIDTAYWYGHGISEEILGKCLEGIPRKAYYLATKIARYEKEPKLMFDFSAEKTRESIDASLKRLKLDYIDVLQVHDIEFAPSLKIVLEETLPVLKEALDQGKTKFIGVTGYPVSVLADCIKQSTVKIDSVLCYTRLSMLNNTLKEYLPFFKSKNLGIVNAAPHCLGLLSSAGPPEWHPGHQDIKDVCTEAREYCKKNGVELGRLALYYALHEDGPHTNLVGMNRRDILNCNLDVYYNGITDKEKEIYYH</sequence>
<dbReference type="PANTHER" id="PTHR42686:SF1">
    <property type="entry name" value="GH17980P-RELATED"/>
    <property type="match status" value="1"/>
</dbReference>
<evidence type="ECO:0000313" key="3">
    <source>
        <dbReference type="Proteomes" id="UP000292052"/>
    </source>
</evidence>
<dbReference type="STRING" id="1661398.A0A482VQD8"/>
<dbReference type="InterPro" id="IPR020471">
    <property type="entry name" value="AKR"/>
</dbReference>
<keyword evidence="3" id="KW-1185">Reference proteome</keyword>
<dbReference type="InterPro" id="IPR023210">
    <property type="entry name" value="NADP_OxRdtase_dom"/>
</dbReference>
<evidence type="ECO:0000259" key="1">
    <source>
        <dbReference type="Pfam" id="PF00248"/>
    </source>
</evidence>
<dbReference type="GO" id="GO:0010349">
    <property type="term" value="F:L-galactose dehydrogenase activity"/>
    <property type="evidence" value="ECO:0007669"/>
    <property type="project" value="InterPro"/>
</dbReference>
<gene>
    <name evidence="2" type="ORF">BDFB_001806</name>
</gene>
<dbReference type="InterPro" id="IPR036812">
    <property type="entry name" value="NAD(P)_OxRdtase_dom_sf"/>
</dbReference>
<accession>A0A482VQD8</accession>
<dbReference type="Gene3D" id="3.20.20.100">
    <property type="entry name" value="NADP-dependent oxidoreductase domain"/>
    <property type="match status" value="1"/>
</dbReference>
<comment type="caution">
    <text evidence="2">The sequence shown here is derived from an EMBL/GenBank/DDBJ whole genome shotgun (WGS) entry which is preliminary data.</text>
</comment>
<dbReference type="PRINTS" id="PR00069">
    <property type="entry name" value="ALDKETRDTASE"/>
</dbReference>
<dbReference type="Pfam" id="PF00248">
    <property type="entry name" value="Aldo_ket_red"/>
    <property type="match status" value="1"/>
</dbReference>
<evidence type="ECO:0000313" key="2">
    <source>
        <dbReference type="EMBL" id="RZC34954.1"/>
    </source>
</evidence>
<dbReference type="Proteomes" id="UP000292052">
    <property type="component" value="Unassembled WGS sequence"/>
</dbReference>
<dbReference type="AlphaFoldDB" id="A0A482VQD8"/>
<proteinExistence type="predicted"/>
<dbReference type="CDD" id="cd19163">
    <property type="entry name" value="AKR_galDH"/>
    <property type="match status" value="1"/>
</dbReference>
<dbReference type="OrthoDB" id="48988at2759"/>
<dbReference type="EMBL" id="QDEB01075358">
    <property type="protein sequence ID" value="RZC34954.1"/>
    <property type="molecule type" value="Genomic_DNA"/>
</dbReference>
<dbReference type="FunFam" id="3.20.20.100:FF:000011">
    <property type="entry name" value="Aldo/keto reductase"/>
    <property type="match status" value="1"/>
</dbReference>
<protein>
    <submittedName>
        <fullName evidence="2">L-galactose dehydrogenase</fullName>
    </submittedName>
</protein>
<reference evidence="2 3" key="1">
    <citation type="submission" date="2017-03" db="EMBL/GenBank/DDBJ databases">
        <title>Genome of the blue death feigning beetle - Asbolus verrucosus.</title>
        <authorList>
            <person name="Rider S.D."/>
        </authorList>
    </citation>
    <scope>NUCLEOTIDE SEQUENCE [LARGE SCALE GENOMIC DNA]</scope>
    <source>
        <strain evidence="2">Butters</strain>
        <tissue evidence="2">Head and leg muscle</tissue>
    </source>
</reference>
<name>A0A482VQD8_ASBVE</name>
<dbReference type="GO" id="GO:0005829">
    <property type="term" value="C:cytosol"/>
    <property type="evidence" value="ECO:0007669"/>
    <property type="project" value="TreeGrafter"/>
</dbReference>
<feature type="non-terminal residue" evidence="2">
    <location>
        <position position="317"/>
    </location>
</feature>
<feature type="domain" description="NADP-dependent oxidoreductase" evidence="1">
    <location>
        <begin position="36"/>
        <end position="311"/>
    </location>
</feature>
<dbReference type="InterPro" id="IPR044479">
    <property type="entry name" value="LGALDH-like"/>
</dbReference>
<dbReference type="PANTHER" id="PTHR42686">
    <property type="entry name" value="GH17980P-RELATED"/>
    <property type="match status" value="1"/>
</dbReference>
<organism evidence="2 3">
    <name type="scientific">Asbolus verrucosus</name>
    <name type="common">Desert ironclad beetle</name>
    <dbReference type="NCBI Taxonomy" id="1661398"/>
    <lineage>
        <taxon>Eukaryota</taxon>
        <taxon>Metazoa</taxon>
        <taxon>Ecdysozoa</taxon>
        <taxon>Arthropoda</taxon>
        <taxon>Hexapoda</taxon>
        <taxon>Insecta</taxon>
        <taxon>Pterygota</taxon>
        <taxon>Neoptera</taxon>
        <taxon>Endopterygota</taxon>
        <taxon>Coleoptera</taxon>
        <taxon>Polyphaga</taxon>
        <taxon>Cucujiformia</taxon>
        <taxon>Tenebrionidae</taxon>
        <taxon>Pimeliinae</taxon>
        <taxon>Asbolus</taxon>
    </lineage>
</organism>